<dbReference type="AlphaFoldDB" id="A0AAD1YFR6"/>
<reference evidence="1" key="1">
    <citation type="submission" date="2022-10" db="EMBL/GenBank/DDBJ databases">
        <authorList>
            <person name="Aires J."/>
            <person name="Mesa V."/>
        </authorList>
    </citation>
    <scope>NUCLEOTIDE SEQUENCE</scope>
    <source>
        <strain evidence="1">Clostridium neonatale JD116</strain>
    </source>
</reference>
<dbReference type="EMBL" id="CAMTCP010000229">
    <property type="protein sequence ID" value="CAI3602944.1"/>
    <property type="molecule type" value="Genomic_DNA"/>
</dbReference>
<sequence>MNMSAHRPLQKRLSRLSPRIFGRRLPRATPSTMRGCPLRMYAMGHENR</sequence>
<name>A0AAD1YFR6_9CLOT</name>
<comment type="caution">
    <text evidence="1">The sequence shown here is derived from an EMBL/GenBank/DDBJ whole genome shotgun (WGS) entry which is preliminary data.</text>
</comment>
<protein>
    <submittedName>
        <fullName evidence="1">Uncharacterized protein</fullName>
    </submittedName>
</protein>
<proteinExistence type="predicted"/>
<accession>A0AAD1YFR6</accession>
<evidence type="ECO:0000313" key="1">
    <source>
        <dbReference type="EMBL" id="CAI3602944.1"/>
    </source>
</evidence>
<evidence type="ECO:0000313" key="2">
    <source>
        <dbReference type="Proteomes" id="UP001189143"/>
    </source>
</evidence>
<dbReference type="Proteomes" id="UP001189143">
    <property type="component" value="Unassembled WGS sequence"/>
</dbReference>
<gene>
    <name evidence="1" type="ORF">CNEO2_320021</name>
</gene>
<organism evidence="1 2">
    <name type="scientific">Clostridium neonatale</name>
    <dbReference type="NCBI Taxonomy" id="137838"/>
    <lineage>
        <taxon>Bacteria</taxon>
        <taxon>Bacillati</taxon>
        <taxon>Bacillota</taxon>
        <taxon>Clostridia</taxon>
        <taxon>Eubacteriales</taxon>
        <taxon>Clostridiaceae</taxon>
        <taxon>Clostridium</taxon>
    </lineage>
</organism>